<feature type="domain" description="Cytosol aminopeptidase" evidence="5">
    <location>
        <begin position="377"/>
        <end position="384"/>
    </location>
</feature>
<evidence type="ECO:0000256" key="1">
    <source>
        <dbReference type="ARBA" id="ARBA00009528"/>
    </source>
</evidence>
<dbReference type="SUPFAM" id="SSF53187">
    <property type="entry name" value="Zn-dependent exopeptidases"/>
    <property type="match status" value="1"/>
</dbReference>
<evidence type="ECO:0000313" key="7">
    <source>
        <dbReference type="Proteomes" id="UP000242913"/>
    </source>
</evidence>
<dbReference type="PROSITE" id="PS00631">
    <property type="entry name" value="CYTOSOL_AP"/>
    <property type="match status" value="1"/>
</dbReference>
<keyword evidence="4" id="KW-0378">Hydrolase</keyword>
<name>A0A238BSC2_9BILA</name>
<dbReference type="GO" id="GO:0005737">
    <property type="term" value="C:cytoplasm"/>
    <property type="evidence" value="ECO:0007669"/>
    <property type="project" value="InterPro"/>
</dbReference>
<dbReference type="GO" id="GO:0030145">
    <property type="term" value="F:manganese ion binding"/>
    <property type="evidence" value="ECO:0007669"/>
    <property type="project" value="InterPro"/>
</dbReference>
<organism evidence="6 7">
    <name type="scientific">Onchocerca flexuosa</name>
    <dbReference type="NCBI Taxonomy" id="387005"/>
    <lineage>
        <taxon>Eukaryota</taxon>
        <taxon>Metazoa</taxon>
        <taxon>Ecdysozoa</taxon>
        <taxon>Nematoda</taxon>
        <taxon>Chromadorea</taxon>
        <taxon>Rhabditida</taxon>
        <taxon>Spirurina</taxon>
        <taxon>Spiruromorpha</taxon>
        <taxon>Filarioidea</taxon>
        <taxon>Onchocercidae</taxon>
        <taxon>Onchocerca</taxon>
    </lineage>
</organism>
<reference evidence="6 7" key="1">
    <citation type="submission" date="2015-12" db="EMBL/GenBank/DDBJ databases">
        <title>Draft genome of the nematode, Onchocerca flexuosa.</title>
        <authorList>
            <person name="Mitreva M."/>
        </authorList>
    </citation>
    <scope>NUCLEOTIDE SEQUENCE [LARGE SCALE GENOMIC DNA]</scope>
    <source>
        <strain evidence="6">Red Deer</strain>
    </source>
</reference>
<dbReference type="PANTHER" id="PTHR11963:SF48">
    <property type="entry name" value="DIPEPTIDASE B, ISOFORM A"/>
    <property type="match status" value="1"/>
</dbReference>
<dbReference type="Proteomes" id="UP000242913">
    <property type="component" value="Unassembled WGS sequence"/>
</dbReference>
<protein>
    <submittedName>
        <fullName evidence="6">Cytosol aminopeptidase family, catalytic domain protein</fullName>
    </submittedName>
</protein>
<keyword evidence="2 6" id="KW-0031">Aminopeptidase</keyword>
<gene>
    <name evidence="6" type="ORF">X798_05380</name>
</gene>
<keyword evidence="3" id="KW-0645">Protease</keyword>
<dbReference type="Pfam" id="PF00883">
    <property type="entry name" value="Peptidase_M17"/>
    <property type="match status" value="1"/>
</dbReference>
<dbReference type="InterPro" id="IPR011356">
    <property type="entry name" value="Leucine_aapep/pepB"/>
</dbReference>
<sequence length="553" mass="61147">MLIPFLNFSYLSAEISAAKSITENIYDGIVCIAHSLSETGKYEVLKPLLPSLLVYSQIHKDIENTTTLILVDGDILPSRKLIFAGTGPVNRDYDDVRRFGIAARNGMKLALKSGMKAPLILTLPHEKYPQAELVSALGAMHELYVPLNVREEEKKTKVDTVGFYTLNYDQKLSFGFLKYPKRGGEKGGERGRMNFQTLVKLVKALDAAFTVCRDIGDSDPQRMSPSNVAEYITNAFNGTNITTHITSDVTEIEREFPLMAAVNRAANNVKNHQAHLIWLEYNPEGPCDETIMLVGKGVTIDTGGADLKTNGAMFGMCRDKYGAAVVAGIFKALEILKPRNIKFCGYMCMVRNSIGSNSYTCDEIIRSRSGKRIAICNTDAEGRITMLDPLTKMVELAKLEKKPRLFTLATLTGHCILSYGYMAAAMDNGPARKNHTAETIRGWGDAFGQPVEISRLHWEDFEFHEAESEAADIRQSNTLPSVRTLRGHQGPAAFLLKGSRLDEHGCDSQTPIAYTHIDMGECMGSHPKASYPNPLLALAATYIFPHTNLSFKM</sequence>
<comment type="similarity">
    <text evidence="1">Belongs to the peptidase M17 family.</text>
</comment>
<dbReference type="GO" id="GO:0070006">
    <property type="term" value="F:metalloaminopeptidase activity"/>
    <property type="evidence" value="ECO:0007669"/>
    <property type="project" value="InterPro"/>
</dbReference>
<dbReference type="OrthoDB" id="10041421at2759"/>
<evidence type="ECO:0000256" key="4">
    <source>
        <dbReference type="ARBA" id="ARBA00022801"/>
    </source>
</evidence>
<dbReference type="PANTHER" id="PTHR11963">
    <property type="entry name" value="LEUCINE AMINOPEPTIDASE-RELATED"/>
    <property type="match status" value="1"/>
</dbReference>
<dbReference type="InterPro" id="IPR000819">
    <property type="entry name" value="Peptidase_M17_C"/>
</dbReference>
<evidence type="ECO:0000256" key="3">
    <source>
        <dbReference type="ARBA" id="ARBA00022670"/>
    </source>
</evidence>
<evidence type="ECO:0000313" key="6">
    <source>
        <dbReference type="EMBL" id="OZC07585.1"/>
    </source>
</evidence>
<proteinExistence type="inferred from homology"/>
<accession>A0A238BSC2</accession>
<dbReference type="Gene3D" id="3.40.630.10">
    <property type="entry name" value="Zn peptidases"/>
    <property type="match status" value="1"/>
</dbReference>
<keyword evidence="7" id="KW-1185">Reference proteome</keyword>
<dbReference type="EMBL" id="KZ270027">
    <property type="protein sequence ID" value="OZC07585.1"/>
    <property type="molecule type" value="Genomic_DNA"/>
</dbReference>
<dbReference type="AlphaFoldDB" id="A0A238BSC2"/>
<dbReference type="GO" id="GO:0006508">
    <property type="term" value="P:proteolysis"/>
    <property type="evidence" value="ECO:0007669"/>
    <property type="project" value="UniProtKB-KW"/>
</dbReference>
<evidence type="ECO:0000256" key="2">
    <source>
        <dbReference type="ARBA" id="ARBA00022438"/>
    </source>
</evidence>
<evidence type="ECO:0000259" key="5">
    <source>
        <dbReference type="PROSITE" id="PS00631"/>
    </source>
</evidence>
<dbReference type="PRINTS" id="PR00481">
    <property type="entry name" value="LAMNOPPTDASE"/>
</dbReference>